<keyword evidence="6 9" id="KW-0238">DNA-binding</keyword>
<evidence type="ECO:0000256" key="8">
    <source>
        <dbReference type="ARBA" id="ARBA00023163"/>
    </source>
</evidence>
<dbReference type="InterPro" id="IPR011006">
    <property type="entry name" value="CheY-like_superfamily"/>
</dbReference>
<name>A0A1A8ZR31_9ACTN</name>
<dbReference type="InterPro" id="IPR036390">
    <property type="entry name" value="WH_DNA-bd_sf"/>
</dbReference>
<evidence type="ECO:0000256" key="2">
    <source>
        <dbReference type="ARBA" id="ARBA00022490"/>
    </source>
</evidence>
<dbReference type="PROSITE" id="PS50110">
    <property type="entry name" value="RESPONSE_REGULATORY"/>
    <property type="match status" value="1"/>
</dbReference>
<dbReference type="EMBL" id="LT594324">
    <property type="protein sequence ID" value="SBT46320.1"/>
    <property type="molecule type" value="Genomic_DNA"/>
</dbReference>
<dbReference type="PROSITE" id="PS00430">
    <property type="entry name" value="TONB_DEPENDENT_REC_1"/>
    <property type="match status" value="1"/>
</dbReference>
<dbReference type="SMART" id="SM00448">
    <property type="entry name" value="REC"/>
    <property type="match status" value="1"/>
</dbReference>
<keyword evidence="13" id="KW-1185">Reference proteome</keyword>
<evidence type="ECO:0000313" key="13">
    <source>
        <dbReference type="Proteomes" id="UP000198765"/>
    </source>
</evidence>
<dbReference type="Pfam" id="PF00072">
    <property type="entry name" value="Response_reg"/>
    <property type="match status" value="1"/>
</dbReference>
<dbReference type="GO" id="GO:0005737">
    <property type="term" value="C:cytoplasm"/>
    <property type="evidence" value="ECO:0007669"/>
    <property type="project" value="UniProtKB-SubCell"/>
</dbReference>
<evidence type="ECO:0000256" key="5">
    <source>
        <dbReference type="ARBA" id="ARBA00023015"/>
    </source>
</evidence>
<dbReference type="InterPro" id="IPR010916">
    <property type="entry name" value="TonB_box_CS"/>
</dbReference>
<comment type="subcellular location">
    <subcellularLocation>
        <location evidence="1 9">Cytoplasm</location>
    </subcellularLocation>
</comment>
<evidence type="ECO:0000256" key="7">
    <source>
        <dbReference type="ARBA" id="ARBA00023159"/>
    </source>
</evidence>
<dbReference type="PANTHER" id="PTHR45526:SF1">
    <property type="entry name" value="TRANSCRIPTIONAL REGULATORY PROTEIN DCUR-RELATED"/>
    <property type="match status" value="1"/>
</dbReference>
<dbReference type="PIRSF" id="PIRSF006171">
    <property type="entry name" value="RR_citrat_malat"/>
    <property type="match status" value="1"/>
</dbReference>
<keyword evidence="5 9" id="KW-0805">Transcription regulation</keyword>
<dbReference type="SUPFAM" id="SSF46785">
    <property type="entry name" value="Winged helix' DNA-binding domain"/>
    <property type="match status" value="1"/>
</dbReference>
<evidence type="ECO:0000256" key="9">
    <source>
        <dbReference type="PIRNR" id="PIRNR006171"/>
    </source>
</evidence>
<dbReference type="InterPro" id="IPR001789">
    <property type="entry name" value="Sig_transdc_resp-reg_receiver"/>
</dbReference>
<dbReference type="GO" id="GO:0000156">
    <property type="term" value="F:phosphorelay response regulator activity"/>
    <property type="evidence" value="ECO:0007669"/>
    <property type="project" value="TreeGrafter"/>
</dbReference>
<feature type="modified residue" description="4-aspartylphosphate" evidence="10">
    <location>
        <position position="54"/>
    </location>
</feature>
<proteinExistence type="predicted"/>
<dbReference type="SUPFAM" id="SSF52172">
    <property type="entry name" value="CheY-like"/>
    <property type="match status" value="1"/>
</dbReference>
<evidence type="ECO:0000256" key="3">
    <source>
        <dbReference type="ARBA" id="ARBA00022553"/>
    </source>
</evidence>
<dbReference type="Gene3D" id="3.40.50.2300">
    <property type="match status" value="1"/>
</dbReference>
<evidence type="ECO:0000259" key="11">
    <source>
        <dbReference type="PROSITE" id="PS50110"/>
    </source>
</evidence>
<keyword evidence="2 9" id="KW-0963">Cytoplasm</keyword>
<dbReference type="GO" id="GO:0003700">
    <property type="term" value="F:DNA-binding transcription factor activity"/>
    <property type="evidence" value="ECO:0007669"/>
    <property type="project" value="InterPro"/>
</dbReference>
<dbReference type="InterPro" id="IPR005471">
    <property type="entry name" value="Tscrpt_reg_IclR_N"/>
</dbReference>
<evidence type="ECO:0000256" key="10">
    <source>
        <dbReference type="PROSITE-ProRule" id="PRU00169"/>
    </source>
</evidence>
<evidence type="ECO:0000313" key="12">
    <source>
        <dbReference type="EMBL" id="SBT46320.1"/>
    </source>
</evidence>
<dbReference type="OrthoDB" id="7187989at2"/>
<dbReference type="PATRIC" id="fig|299146.4.peg.2673"/>
<dbReference type="Gene3D" id="1.10.10.10">
    <property type="entry name" value="Winged helix-like DNA-binding domain superfamily/Winged helix DNA-binding domain"/>
    <property type="match status" value="1"/>
</dbReference>
<accession>A0A1A8ZR31</accession>
<gene>
    <name evidence="12" type="ORF">GA0070621_2581</name>
</gene>
<dbReference type="AlphaFoldDB" id="A0A1A8ZR31"/>
<sequence length="229" mass="24147">MIRVLVVDDDFRVAALHSSFVNQVSGFTSVGVAHTAEAAVAASARLRPDLVLLDQYLPDGLGTSVLRDLAADVIMLTAADDSVTVRAALSAGALNYLVKPFTPAQLGERLLAYARYRGQLTGERGLGQDEIDRAMAMLHDADAPAAGLPKGRSAVTAQRILFAIRDAVAPMTAVEIADATGVSRATAQRYLADLAQSGKLELSLRYGSAGRPEHLYRWRGTSRAGGGTG</sequence>
<protein>
    <recommendedName>
        <fullName evidence="9">Transcriptional regulatory protein</fullName>
    </recommendedName>
</protein>
<organism evidence="12 13">
    <name type="scientific">Micromonospora narathiwatensis</name>
    <dbReference type="NCBI Taxonomy" id="299146"/>
    <lineage>
        <taxon>Bacteria</taxon>
        <taxon>Bacillati</taxon>
        <taxon>Actinomycetota</taxon>
        <taxon>Actinomycetes</taxon>
        <taxon>Micromonosporales</taxon>
        <taxon>Micromonosporaceae</taxon>
        <taxon>Micromonospora</taxon>
    </lineage>
</organism>
<dbReference type="PANTHER" id="PTHR45526">
    <property type="entry name" value="TRANSCRIPTIONAL REGULATORY PROTEIN DPIA"/>
    <property type="match status" value="1"/>
</dbReference>
<dbReference type="Proteomes" id="UP000198765">
    <property type="component" value="Chromosome I"/>
</dbReference>
<keyword evidence="8 9" id="KW-0804">Transcription</keyword>
<dbReference type="Pfam" id="PF09339">
    <property type="entry name" value="HTH_IclR"/>
    <property type="match status" value="1"/>
</dbReference>
<keyword evidence="7 9" id="KW-0010">Activator</keyword>
<dbReference type="GO" id="GO:0003677">
    <property type="term" value="F:DNA binding"/>
    <property type="evidence" value="ECO:0007669"/>
    <property type="project" value="UniProtKB-KW"/>
</dbReference>
<dbReference type="RefSeq" id="WP_091195011.1">
    <property type="nucleotide sequence ID" value="NZ_LT594324.1"/>
</dbReference>
<evidence type="ECO:0000256" key="1">
    <source>
        <dbReference type="ARBA" id="ARBA00004496"/>
    </source>
</evidence>
<keyword evidence="3 10" id="KW-0597">Phosphoprotein</keyword>
<keyword evidence="4 9" id="KW-0902">Two-component regulatory system</keyword>
<evidence type="ECO:0000256" key="4">
    <source>
        <dbReference type="ARBA" id="ARBA00023012"/>
    </source>
</evidence>
<evidence type="ECO:0000256" key="6">
    <source>
        <dbReference type="ARBA" id="ARBA00023125"/>
    </source>
</evidence>
<dbReference type="InterPro" id="IPR051271">
    <property type="entry name" value="2C-system_Tx_regulators"/>
</dbReference>
<feature type="domain" description="Response regulatory" evidence="11">
    <location>
        <begin position="3"/>
        <end position="114"/>
    </location>
</feature>
<dbReference type="InterPro" id="IPR036388">
    <property type="entry name" value="WH-like_DNA-bd_sf"/>
</dbReference>
<dbReference type="InterPro" id="IPR024187">
    <property type="entry name" value="Sig_transdc_resp-reg_cit/mal"/>
</dbReference>
<reference evidence="12 13" key="1">
    <citation type="submission" date="2016-06" db="EMBL/GenBank/DDBJ databases">
        <authorList>
            <person name="Kjaerup R.B."/>
            <person name="Dalgaard T.S."/>
            <person name="Juul-Madsen H.R."/>
        </authorList>
    </citation>
    <scope>NUCLEOTIDE SEQUENCE [LARGE SCALE GENOMIC DNA]</scope>
    <source>
        <strain evidence="12 13">DSM 45248</strain>
    </source>
</reference>